<dbReference type="NCBIfam" id="TIGR00494">
    <property type="entry name" value="crcB"/>
    <property type="match status" value="1"/>
</dbReference>
<dbReference type="InterPro" id="IPR003691">
    <property type="entry name" value="FluC"/>
</dbReference>
<comment type="similarity">
    <text evidence="7 10">Belongs to the fluoride channel Fluc/FEX (TC 1.A.43) family.</text>
</comment>
<comment type="subcellular location">
    <subcellularLocation>
        <location evidence="1 10">Cell membrane</location>
        <topology evidence="1 10">Multi-pass membrane protein</topology>
    </subcellularLocation>
</comment>
<keyword evidence="2 10" id="KW-1003">Cell membrane</keyword>
<dbReference type="Proteomes" id="UP001519291">
    <property type="component" value="Unassembled WGS sequence"/>
</dbReference>
<feature type="transmembrane region" description="Helical" evidence="10">
    <location>
        <begin position="95"/>
        <end position="113"/>
    </location>
</feature>
<keyword evidence="5 10" id="KW-0472">Membrane</keyword>
<dbReference type="PANTHER" id="PTHR28259">
    <property type="entry name" value="FLUORIDE EXPORT PROTEIN 1-RELATED"/>
    <property type="match status" value="1"/>
</dbReference>
<comment type="function">
    <text evidence="9 10">Fluoride-specific ion channel. Important for reducing fluoride concentration in the cell, thus reducing its toxicity.</text>
</comment>
<dbReference type="GeneID" id="91569281"/>
<dbReference type="EMBL" id="JAGIOH010000001">
    <property type="protein sequence ID" value="MBP2402945.1"/>
    <property type="molecule type" value="Genomic_DNA"/>
</dbReference>
<evidence type="ECO:0000256" key="6">
    <source>
        <dbReference type="ARBA" id="ARBA00023303"/>
    </source>
</evidence>
<comment type="catalytic activity">
    <reaction evidence="8">
        <text>fluoride(in) = fluoride(out)</text>
        <dbReference type="Rhea" id="RHEA:76159"/>
        <dbReference type="ChEBI" id="CHEBI:17051"/>
    </reaction>
    <physiologicalReaction direction="left-to-right" evidence="8">
        <dbReference type="Rhea" id="RHEA:76160"/>
    </physiologicalReaction>
</comment>
<keyword evidence="12" id="KW-1185">Reference proteome</keyword>
<comment type="caution">
    <text evidence="11">The sequence shown here is derived from an EMBL/GenBank/DDBJ whole genome shotgun (WGS) entry which is preliminary data.</text>
</comment>
<evidence type="ECO:0000256" key="1">
    <source>
        <dbReference type="ARBA" id="ARBA00004651"/>
    </source>
</evidence>
<feature type="transmembrane region" description="Helical" evidence="10">
    <location>
        <begin position="125"/>
        <end position="149"/>
    </location>
</feature>
<evidence type="ECO:0000256" key="9">
    <source>
        <dbReference type="ARBA" id="ARBA00049940"/>
    </source>
</evidence>
<evidence type="ECO:0000256" key="4">
    <source>
        <dbReference type="ARBA" id="ARBA00022989"/>
    </source>
</evidence>
<keyword evidence="10" id="KW-0479">Metal-binding</keyword>
<evidence type="ECO:0000256" key="10">
    <source>
        <dbReference type="HAMAP-Rule" id="MF_00454"/>
    </source>
</evidence>
<organism evidence="11 12">
    <name type="scientific">Streptomyces syringium</name>
    <dbReference type="NCBI Taxonomy" id="76729"/>
    <lineage>
        <taxon>Bacteria</taxon>
        <taxon>Bacillati</taxon>
        <taxon>Actinomycetota</taxon>
        <taxon>Actinomycetes</taxon>
        <taxon>Kitasatosporales</taxon>
        <taxon>Streptomycetaceae</taxon>
        <taxon>Streptomyces</taxon>
    </lineage>
</organism>
<feature type="transmembrane region" description="Helical" evidence="10">
    <location>
        <begin position="32"/>
        <end position="54"/>
    </location>
</feature>
<feature type="transmembrane region" description="Helical" evidence="10">
    <location>
        <begin position="60"/>
        <end position="83"/>
    </location>
</feature>
<evidence type="ECO:0000256" key="7">
    <source>
        <dbReference type="ARBA" id="ARBA00035120"/>
    </source>
</evidence>
<evidence type="ECO:0000256" key="2">
    <source>
        <dbReference type="ARBA" id="ARBA00022475"/>
    </source>
</evidence>
<evidence type="ECO:0000313" key="12">
    <source>
        <dbReference type="Proteomes" id="UP001519291"/>
    </source>
</evidence>
<dbReference type="RefSeq" id="WP_372449070.1">
    <property type="nucleotide sequence ID" value="NZ_JAGIOH010000001.1"/>
</dbReference>
<evidence type="ECO:0000256" key="3">
    <source>
        <dbReference type="ARBA" id="ARBA00022692"/>
    </source>
</evidence>
<comment type="activity regulation">
    <text evidence="10">Na(+) is not transported, but it plays an essential structural role and its presence is essential for fluoride channel function.</text>
</comment>
<dbReference type="HAMAP" id="MF_00454">
    <property type="entry name" value="FluC"/>
    <property type="match status" value="1"/>
</dbReference>
<sequence>MDRPGPAGTIEPIDPDVEAEDVRGTVRDHWPVLCAVSVGGGLGAAARYGAGLLWPTASGAFPWTTFGINLVGCALIGVVLTVVSRLAVPHPLLRPFLATGILGGFTTFSTYAVDIRQLLADGRTATALAYAAATPLAALAAVWATATATRRLFDRVTRREAAA</sequence>
<keyword evidence="10" id="KW-0406">Ion transport</keyword>
<dbReference type="Pfam" id="PF02537">
    <property type="entry name" value="CRCB"/>
    <property type="match status" value="1"/>
</dbReference>
<reference evidence="11 12" key="1">
    <citation type="submission" date="2021-03" db="EMBL/GenBank/DDBJ databases">
        <title>Sequencing the genomes of 1000 actinobacteria strains.</title>
        <authorList>
            <person name="Klenk H.-P."/>
        </authorList>
    </citation>
    <scope>NUCLEOTIDE SEQUENCE [LARGE SCALE GENOMIC DNA]</scope>
    <source>
        <strain evidence="11 12">DSM 41480</strain>
    </source>
</reference>
<accession>A0ABS4Y2T2</accession>
<feature type="binding site" evidence="10">
    <location>
        <position position="103"/>
    </location>
    <ligand>
        <name>Na(+)</name>
        <dbReference type="ChEBI" id="CHEBI:29101"/>
        <note>structural</note>
    </ligand>
</feature>
<proteinExistence type="inferred from homology"/>
<keyword evidence="10" id="KW-0915">Sodium</keyword>
<dbReference type="PANTHER" id="PTHR28259:SF1">
    <property type="entry name" value="FLUORIDE EXPORT PROTEIN 1-RELATED"/>
    <property type="match status" value="1"/>
</dbReference>
<keyword evidence="4 10" id="KW-1133">Transmembrane helix</keyword>
<keyword evidence="10" id="KW-0813">Transport</keyword>
<evidence type="ECO:0000256" key="8">
    <source>
        <dbReference type="ARBA" id="ARBA00035585"/>
    </source>
</evidence>
<gene>
    <name evidence="10" type="primary">fluC</name>
    <name evidence="10" type="synonym">crcB</name>
    <name evidence="11" type="ORF">JO379_002414</name>
</gene>
<evidence type="ECO:0000256" key="5">
    <source>
        <dbReference type="ARBA" id="ARBA00023136"/>
    </source>
</evidence>
<evidence type="ECO:0000313" key="11">
    <source>
        <dbReference type="EMBL" id="MBP2402945.1"/>
    </source>
</evidence>
<keyword evidence="3 10" id="KW-0812">Transmembrane</keyword>
<keyword evidence="6 10" id="KW-0407">Ion channel</keyword>
<name>A0ABS4Y2T2_9ACTN</name>
<protein>
    <recommendedName>
        <fullName evidence="10">Fluoride-specific ion channel FluC</fullName>
    </recommendedName>
</protein>
<feature type="binding site" evidence="10">
    <location>
        <position position="106"/>
    </location>
    <ligand>
        <name>Na(+)</name>
        <dbReference type="ChEBI" id="CHEBI:29101"/>
        <note>structural</note>
    </ligand>
</feature>